<reference evidence="1 2" key="1">
    <citation type="submission" date="2014-08" db="EMBL/GenBank/DDBJ databases">
        <title>Complete genome sequence of Corynebacterium phocae M408/89/1(T)(=DSM 44612(T)), isolated from the common seal (Phoca vitulina).</title>
        <authorList>
            <person name="Ruckert C."/>
            <person name="Albersmeier A."/>
            <person name="Winkler A."/>
            <person name="Kalinowski J."/>
        </authorList>
    </citation>
    <scope>NUCLEOTIDE SEQUENCE [LARGE SCALE GENOMIC DNA]</scope>
    <source>
        <strain evidence="1 2">M408/89/1</strain>
    </source>
</reference>
<dbReference type="STRING" id="161895.CPHO_11210"/>
<name>A0A1L7D600_9CORY</name>
<dbReference type="EMBL" id="CP009249">
    <property type="protein sequence ID" value="APT93362.1"/>
    <property type="molecule type" value="Genomic_DNA"/>
</dbReference>
<dbReference type="InterPro" id="IPR014056">
    <property type="entry name" value="TypeIITA-like_toxin_pred"/>
</dbReference>
<gene>
    <name evidence="1" type="ORF">CPHO_11210</name>
</gene>
<sequence length="105" mass="11885">MGYNGVVEIRETDHFSSWLKSLKDMRSKARILYAITKCERASRMVGDIKAVGGVHEIRLHFGPGYRLYYAQHGKTLVWLLAGGDKSTQSRDIKLAKRLAKEFAEG</sequence>
<dbReference type="KEGG" id="cpho:CPHO_11210"/>
<dbReference type="PANTHER" id="PTHR41791">
    <property type="entry name" value="SSL7039 PROTEIN"/>
    <property type="match status" value="1"/>
</dbReference>
<evidence type="ECO:0000313" key="1">
    <source>
        <dbReference type="EMBL" id="APT93362.1"/>
    </source>
</evidence>
<evidence type="ECO:0000313" key="2">
    <source>
        <dbReference type="Proteomes" id="UP000185491"/>
    </source>
</evidence>
<dbReference type="AlphaFoldDB" id="A0A1L7D600"/>
<accession>A0A1L7D600</accession>
<proteinExistence type="predicted"/>
<keyword evidence="2" id="KW-1185">Reference proteome</keyword>
<evidence type="ECO:0008006" key="3">
    <source>
        <dbReference type="Google" id="ProtNLM"/>
    </source>
</evidence>
<protein>
    <recommendedName>
        <fullName evidence="3">Addiction module protein</fullName>
    </recommendedName>
</protein>
<dbReference type="OrthoDB" id="9800258at2"/>
<dbReference type="InterPro" id="IPR009241">
    <property type="entry name" value="HigB-like"/>
</dbReference>
<organism evidence="1 2">
    <name type="scientific">Corynebacterium phocae</name>
    <dbReference type="NCBI Taxonomy" id="161895"/>
    <lineage>
        <taxon>Bacteria</taxon>
        <taxon>Bacillati</taxon>
        <taxon>Actinomycetota</taxon>
        <taxon>Actinomycetes</taxon>
        <taxon>Mycobacteriales</taxon>
        <taxon>Corynebacteriaceae</taxon>
        <taxon>Corynebacterium</taxon>
    </lineage>
</organism>
<dbReference type="PIRSF" id="PIRSF028744">
    <property type="entry name" value="Addict_mod_HI1419"/>
    <property type="match status" value="1"/>
</dbReference>
<dbReference type="NCBIfam" id="TIGR02683">
    <property type="entry name" value="upstrm_HI1419"/>
    <property type="match status" value="1"/>
</dbReference>
<dbReference type="Pfam" id="PF05973">
    <property type="entry name" value="Gp49"/>
    <property type="match status" value="1"/>
</dbReference>
<dbReference type="PANTHER" id="PTHR41791:SF1">
    <property type="entry name" value="SSL7039 PROTEIN"/>
    <property type="match status" value="1"/>
</dbReference>
<dbReference type="Proteomes" id="UP000185491">
    <property type="component" value="Chromosome"/>
</dbReference>